<organism evidence="2">
    <name type="scientific">marine sediment metagenome</name>
    <dbReference type="NCBI Taxonomy" id="412755"/>
    <lineage>
        <taxon>unclassified sequences</taxon>
        <taxon>metagenomes</taxon>
        <taxon>ecological metagenomes</taxon>
    </lineage>
</organism>
<dbReference type="SUPFAM" id="SSF54909">
    <property type="entry name" value="Dimeric alpha+beta barrel"/>
    <property type="match status" value="1"/>
</dbReference>
<dbReference type="Gene3D" id="3.30.70.100">
    <property type="match status" value="1"/>
</dbReference>
<sequence length="55" mass="6573">MFALKVTMRAAKGMEDELEQLWRRVAPKVHQSEKDTLMYMVHRKIGDPAEFFLYE</sequence>
<accession>X1QAN7</accession>
<gene>
    <name evidence="2" type="ORF">S12H4_02185</name>
</gene>
<name>X1QAN7_9ZZZZ</name>
<feature type="domain" description="ABM" evidence="1">
    <location>
        <begin position="1"/>
        <end position="55"/>
    </location>
</feature>
<dbReference type="InterPro" id="IPR007138">
    <property type="entry name" value="ABM_dom"/>
</dbReference>
<comment type="caution">
    <text evidence="2">The sequence shown here is derived from an EMBL/GenBank/DDBJ whole genome shotgun (WGS) entry which is preliminary data.</text>
</comment>
<evidence type="ECO:0000259" key="1">
    <source>
        <dbReference type="Pfam" id="PF03992"/>
    </source>
</evidence>
<dbReference type="EMBL" id="BARW01000512">
    <property type="protein sequence ID" value="GAI65517.1"/>
    <property type="molecule type" value="Genomic_DNA"/>
</dbReference>
<dbReference type="Pfam" id="PF03992">
    <property type="entry name" value="ABM"/>
    <property type="match status" value="1"/>
</dbReference>
<dbReference type="InterPro" id="IPR011008">
    <property type="entry name" value="Dimeric_a/b-barrel"/>
</dbReference>
<reference evidence="2" key="1">
    <citation type="journal article" date="2014" name="Front. Microbiol.">
        <title>High frequency of phylogenetically diverse reductive dehalogenase-homologous genes in deep subseafloor sedimentary metagenomes.</title>
        <authorList>
            <person name="Kawai M."/>
            <person name="Futagami T."/>
            <person name="Toyoda A."/>
            <person name="Takaki Y."/>
            <person name="Nishi S."/>
            <person name="Hori S."/>
            <person name="Arai W."/>
            <person name="Tsubouchi T."/>
            <person name="Morono Y."/>
            <person name="Uchiyama I."/>
            <person name="Ito T."/>
            <person name="Fujiyama A."/>
            <person name="Inagaki F."/>
            <person name="Takami H."/>
        </authorList>
    </citation>
    <scope>NUCLEOTIDE SEQUENCE</scope>
    <source>
        <strain evidence="2">Expedition CK06-06</strain>
    </source>
</reference>
<feature type="non-terminal residue" evidence="2">
    <location>
        <position position="55"/>
    </location>
</feature>
<proteinExistence type="predicted"/>
<protein>
    <recommendedName>
        <fullName evidence="1">ABM domain-containing protein</fullName>
    </recommendedName>
</protein>
<evidence type="ECO:0000313" key="2">
    <source>
        <dbReference type="EMBL" id="GAI65517.1"/>
    </source>
</evidence>
<dbReference type="AlphaFoldDB" id="X1QAN7"/>